<gene>
    <name evidence="2" type="ORF">PHLCEN_2v3502</name>
</gene>
<evidence type="ECO:0000256" key="1">
    <source>
        <dbReference type="SAM" id="MobiDB-lite"/>
    </source>
</evidence>
<dbReference type="AlphaFoldDB" id="A0A2R6QEZ4"/>
<dbReference type="EMBL" id="MLYV02000345">
    <property type="protein sequence ID" value="PSS06891.1"/>
    <property type="molecule type" value="Genomic_DNA"/>
</dbReference>
<organism evidence="2 3">
    <name type="scientific">Hermanssonia centrifuga</name>
    <dbReference type="NCBI Taxonomy" id="98765"/>
    <lineage>
        <taxon>Eukaryota</taxon>
        <taxon>Fungi</taxon>
        <taxon>Dikarya</taxon>
        <taxon>Basidiomycota</taxon>
        <taxon>Agaricomycotina</taxon>
        <taxon>Agaricomycetes</taxon>
        <taxon>Polyporales</taxon>
        <taxon>Meruliaceae</taxon>
        <taxon>Hermanssonia</taxon>
    </lineage>
</organism>
<evidence type="ECO:0000313" key="3">
    <source>
        <dbReference type="Proteomes" id="UP000186601"/>
    </source>
</evidence>
<dbReference type="Proteomes" id="UP000186601">
    <property type="component" value="Unassembled WGS sequence"/>
</dbReference>
<comment type="caution">
    <text evidence="2">The sequence shown here is derived from an EMBL/GenBank/DDBJ whole genome shotgun (WGS) entry which is preliminary data.</text>
</comment>
<protein>
    <submittedName>
        <fullName evidence="2">Uncharacterized protein</fullName>
    </submittedName>
</protein>
<evidence type="ECO:0000313" key="2">
    <source>
        <dbReference type="EMBL" id="PSS06891.1"/>
    </source>
</evidence>
<reference evidence="2 3" key="1">
    <citation type="submission" date="2018-02" db="EMBL/GenBank/DDBJ databases">
        <title>Genome sequence of the basidiomycete white-rot fungus Phlebia centrifuga.</title>
        <authorList>
            <person name="Granchi Z."/>
            <person name="Peng M."/>
            <person name="de Vries R.P."/>
            <person name="Hilden K."/>
            <person name="Makela M.R."/>
            <person name="Grigoriev I."/>
            <person name="Riley R."/>
        </authorList>
    </citation>
    <scope>NUCLEOTIDE SEQUENCE [LARGE SCALE GENOMIC DNA]</scope>
    <source>
        <strain evidence="2 3">FBCC195</strain>
    </source>
</reference>
<accession>A0A2R6QEZ4</accession>
<feature type="region of interest" description="Disordered" evidence="1">
    <location>
        <begin position="81"/>
        <end position="106"/>
    </location>
</feature>
<sequence>MSSTITLCSPKSTTDSFALQNTATQPSQVFHAHNRHLVSNPTEYPYICETRMAATHRSHTQKPVPNITLEDVQDLADINTRSESGSVATTEDSDSSFISASEVLSD</sequence>
<proteinExistence type="predicted"/>
<keyword evidence="3" id="KW-1185">Reference proteome</keyword>
<name>A0A2R6QEZ4_9APHY</name>